<evidence type="ECO:0000256" key="10">
    <source>
        <dbReference type="ARBA" id="ARBA00023180"/>
    </source>
</evidence>
<comment type="cofactor">
    <cofactor evidence="1">
        <name>Cu(2+)</name>
        <dbReference type="ChEBI" id="CHEBI:29036"/>
    </cofactor>
</comment>
<feature type="compositionally biased region" description="Low complexity" evidence="12">
    <location>
        <begin position="286"/>
        <end position="311"/>
    </location>
</feature>
<keyword evidence="9" id="KW-1015">Disulfide bond</keyword>
<dbReference type="Pfam" id="PF22810">
    <property type="entry name" value="LPMO_AA14"/>
    <property type="match status" value="1"/>
</dbReference>
<evidence type="ECO:0000313" key="14">
    <source>
        <dbReference type="EMBL" id="OCF36854.1"/>
    </source>
</evidence>
<protein>
    <recommendedName>
        <fullName evidence="16">BZIP domain-containing protein</fullName>
    </recommendedName>
</protein>
<feature type="compositionally biased region" description="Low complexity" evidence="12">
    <location>
        <begin position="369"/>
        <end position="386"/>
    </location>
</feature>
<evidence type="ECO:0000256" key="1">
    <source>
        <dbReference type="ARBA" id="ARBA00001973"/>
    </source>
</evidence>
<evidence type="ECO:0000256" key="3">
    <source>
        <dbReference type="ARBA" id="ARBA00022525"/>
    </source>
</evidence>
<dbReference type="AlphaFoldDB" id="A0A1B9H0T5"/>
<keyword evidence="3" id="KW-0964">Secreted</keyword>
<evidence type="ECO:0000256" key="6">
    <source>
        <dbReference type="ARBA" id="ARBA00023002"/>
    </source>
</evidence>
<comment type="similarity">
    <text evidence="11">Belongs to the polysaccharide monooxygenase AA14 family.</text>
</comment>
<keyword evidence="4" id="KW-0479">Metal-binding</keyword>
<name>A0A1B9H0T5_9TREE</name>
<feature type="compositionally biased region" description="Low complexity" evidence="12">
    <location>
        <begin position="326"/>
        <end position="335"/>
    </location>
</feature>
<reference evidence="15" key="2">
    <citation type="submission" date="2013-12" db="EMBL/GenBank/DDBJ databases">
        <title>Evolution of pathogenesis and genome organization in the Tremellales.</title>
        <authorList>
            <person name="Cuomo C."/>
            <person name="Litvintseva A."/>
            <person name="Heitman J."/>
            <person name="Chen Y."/>
            <person name="Sun S."/>
            <person name="Springer D."/>
            <person name="Dromer F."/>
            <person name="Young S."/>
            <person name="Zeng Q."/>
            <person name="Chapman S."/>
            <person name="Gujja S."/>
            <person name="Saif S."/>
            <person name="Birren B."/>
        </authorList>
    </citation>
    <scope>NUCLEOTIDE SEQUENCE [LARGE SCALE GENOMIC DNA]</scope>
    <source>
        <strain evidence="15">BCC8398</strain>
    </source>
</reference>
<keyword evidence="10" id="KW-0325">Glycoprotein</keyword>
<evidence type="ECO:0000256" key="8">
    <source>
        <dbReference type="ARBA" id="ARBA00023033"/>
    </source>
</evidence>
<evidence type="ECO:0000313" key="15">
    <source>
        <dbReference type="Proteomes" id="UP000092666"/>
    </source>
</evidence>
<feature type="signal peptide" evidence="13">
    <location>
        <begin position="1"/>
        <end position="19"/>
    </location>
</feature>
<comment type="subcellular location">
    <subcellularLocation>
        <location evidence="2">Secreted</location>
    </subcellularLocation>
</comment>
<evidence type="ECO:0000256" key="9">
    <source>
        <dbReference type="ARBA" id="ARBA00023157"/>
    </source>
</evidence>
<sequence length="474" mass="50543">MRPAQLCLALAALLVPVQAHIALWDEGMYGWDPADPNQSEPVLPLMHLPFNEWWFHGYINKPPQEGKMMELPSGGTYHGQVACNKALTSYGQNDYQQTGVYACDGDGASGGIGAMHTTDQWGSPDPQNVKGCAIGIAYQSDVTKIQPEDFTVISVNYTCPWFKHVDFQIPADMPPCPEGGCHCMWGWIHSEDAGSEQNYFLGYRCNITGATGVTPLPAANTANKCHYPSDTANCTVGAKQPHYWYQAERNNNPQGEYDPPFYNGDYGFINGAQTDLFATVGGAQAGGSDSSSSSSVAESSAASTTASDEVAPSGSVGQTIPAAEPTTTSTSSESVLSTANAAVSLTETDAADSSSSITDVASQGGEVSTTQTTMTLTTTMVRPTSTATDAEITSVPNQAAIATDATTTTSKSSSGTCSAKRKRHLERLADPEVRKRHIARNERRRERIRRRRNDAASAAAAEIRVNGAFRKITA</sequence>
<evidence type="ECO:0000256" key="11">
    <source>
        <dbReference type="ARBA" id="ARBA00046340"/>
    </source>
</evidence>
<feature type="compositionally biased region" description="Low complexity" evidence="12">
    <location>
        <begin position="347"/>
        <end position="362"/>
    </location>
</feature>
<keyword evidence="8" id="KW-0503">Monooxygenase</keyword>
<evidence type="ECO:0000256" key="2">
    <source>
        <dbReference type="ARBA" id="ARBA00004613"/>
    </source>
</evidence>
<dbReference type="STRING" id="1296120.A0A1B9H0T5"/>
<keyword evidence="5 13" id="KW-0732">Signal</keyword>
<dbReference type="InterPro" id="IPR054497">
    <property type="entry name" value="LPMO_AA14"/>
</dbReference>
<evidence type="ECO:0000256" key="12">
    <source>
        <dbReference type="SAM" id="MobiDB-lite"/>
    </source>
</evidence>
<evidence type="ECO:0000256" key="7">
    <source>
        <dbReference type="ARBA" id="ARBA00023008"/>
    </source>
</evidence>
<proteinExistence type="inferred from homology"/>
<gene>
    <name evidence="14" type="ORF">I316_01451</name>
</gene>
<dbReference type="GO" id="GO:0004497">
    <property type="term" value="F:monooxygenase activity"/>
    <property type="evidence" value="ECO:0007669"/>
    <property type="project" value="UniProtKB-KW"/>
</dbReference>
<keyword evidence="15" id="KW-1185">Reference proteome</keyword>
<keyword evidence="7" id="KW-0186">Copper</keyword>
<feature type="region of interest" description="Disordered" evidence="12">
    <location>
        <begin position="283"/>
        <end position="335"/>
    </location>
</feature>
<evidence type="ECO:0000256" key="13">
    <source>
        <dbReference type="SAM" id="SignalP"/>
    </source>
</evidence>
<dbReference type="OrthoDB" id="2019572at2759"/>
<dbReference type="EMBL" id="KI669494">
    <property type="protein sequence ID" value="OCF36854.1"/>
    <property type="molecule type" value="Genomic_DNA"/>
</dbReference>
<keyword evidence="6" id="KW-0560">Oxidoreductase</keyword>
<evidence type="ECO:0000256" key="5">
    <source>
        <dbReference type="ARBA" id="ARBA00022729"/>
    </source>
</evidence>
<feature type="chain" id="PRO_5008627541" description="BZIP domain-containing protein" evidence="13">
    <location>
        <begin position="20"/>
        <end position="474"/>
    </location>
</feature>
<evidence type="ECO:0008006" key="16">
    <source>
        <dbReference type="Google" id="ProtNLM"/>
    </source>
</evidence>
<dbReference type="GO" id="GO:0005576">
    <property type="term" value="C:extracellular region"/>
    <property type="evidence" value="ECO:0007669"/>
    <property type="project" value="UniProtKB-SubCell"/>
</dbReference>
<evidence type="ECO:0000256" key="4">
    <source>
        <dbReference type="ARBA" id="ARBA00022723"/>
    </source>
</evidence>
<feature type="region of interest" description="Disordered" evidence="12">
    <location>
        <begin position="347"/>
        <end position="388"/>
    </location>
</feature>
<organism evidence="14 15">
    <name type="scientific">Kwoniella heveanensis BCC8398</name>
    <dbReference type="NCBI Taxonomy" id="1296120"/>
    <lineage>
        <taxon>Eukaryota</taxon>
        <taxon>Fungi</taxon>
        <taxon>Dikarya</taxon>
        <taxon>Basidiomycota</taxon>
        <taxon>Agaricomycotina</taxon>
        <taxon>Tremellomycetes</taxon>
        <taxon>Tremellales</taxon>
        <taxon>Cryptococcaceae</taxon>
        <taxon>Kwoniella</taxon>
    </lineage>
</organism>
<accession>A0A1B9H0T5</accession>
<reference evidence="14 15" key="1">
    <citation type="submission" date="2013-07" db="EMBL/GenBank/DDBJ databases">
        <title>The Genome Sequence of Cryptococcus heveanensis BCC8398.</title>
        <authorList>
            <consortium name="The Broad Institute Genome Sequencing Platform"/>
            <person name="Cuomo C."/>
            <person name="Litvintseva A."/>
            <person name="Chen Y."/>
            <person name="Heitman J."/>
            <person name="Sun S."/>
            <person name="Springer D."/>
            <person name="Dromer F."/>
            <person name="Young S.K."/>
            <person name="Zeng Q."/>
            <person name="Gargeya S."/>
            <person name="Fitzgerald M."/>
            <person name="Abouelleil A."/>
            <person name="Alvarado L."/>
            <person name="Berlin A.M."/>
            <person name="Chapman S.B."/>
            <person name="Dewar J."/>
            <person name="Goldberg J."/>
            <person name="Griggs A."/>
            <person name="Gujja S."/>
            <person name="Hansen M."/>
            <person name="Howarth C."/>
            <person name="Imamovic A."/>
            <person name="Larimer J."/>
            <person name="McCowan C."/>
            <person name="Murphy C."/>
            <person name="Pearson M."/>
            <person name="Priest M."/>
            <person name="Roberts A."/>
            <person name="Saif S."/>
            <person name="Shea T."/>
            <person name="Sykes S."/>
            <person name="Wortman J."/>
            <person name="Nusbaum C."/>
            <person name="Birren B."/>
        </authorList>
    </citation>
    <scope>NUCLEOTIDE SEQUENCE [LARGE SCALE GENOMIC DNA]</scope>
    <source>
        <strain evidence="14 15">BCC8398</strain>
    </source>
</reference>
<dbReference type="Proteomes" id="UP000092666">
    <property type="component" value="Unassembled WGS sequence"/>
</dbReference>
<dbReference type="GO" id="GO:0046872">
    <property type="term" value="F:metal ion binding"/>
    <property type="evidence" value="ECO:0007669"/>
    <property type="project" value="UniProtKB-KW"/>
</dbReference>